<dbReference type="PANTHER" id="PTHR28388">
    <property type="entry name" value="TRANSMEMBRANE PROTEIN 237"/>
    <property type="match status" value="1"/>
</dbReference>
<feature type="transmembrane region" description="Helical" evidence="12">
    <location>
        <begin position="68"/>
        <end position="85"/>
    </location>
</feature>
<dbReference type="Pfam" id="PF15383">
    <property type="entry name" value="TMEM237"/>
    <property type="match status" value="1"/>
</dbReference>
<keyword evidence="8 12" id="KW-0472">Membrane</keyword>
<dbReference type="OrthoDB" id="550113at2759"/>
<protein>
    <submittedName>
        <fullName evidence="13">GD12226</fullName>
    </submittedName>
</protein>
<dbReference type="PANTHER" id="PTHR28388:SF1">
    <property type="entry name" value="TRANSMEMBRANE PROTEIN 237"/>
    <property type="match status" value="1"/>
</dbReference>
<proteinExistence type="inferred from homology"/>
<reference evidence="13 14" key="1">
    <citation type="journal article" date="2007" name="Nature">
        <title>Evolution of genes and genomes on the Drosophila phylogeny.</title>
        <authorList>
            <consortium name="Drosophila 12 Genomes Consortium"/>
            <person name="Clark A.G."/>
            <person name="Eisen M.B."/>
            <person name="Smith D.R."/>
            <person name="Bergman C.M."/>
            <person name="Oliver B."/>
            <person name="Markow T.A."/>
            <person name="Kaufman T.C."/>
            <person name="Kellis M."/>
            <person name="Gelbart W."/>
            <person name="Iyer V.N."/>
            <person name="Pollard D.A."/>
            <person name="Sackton T.B."/>
            <person name="Larracuente A.M."/>
            <person name="Singh N.D."/>
            <person name="Abad J.P."/>
            <person name="Abt D.N."/>
            <person name="Adryan B."/>
            <person name="Aguade M."/>
            <person name="Akashi H."/>
            <person name="Anderson W.W."/>
            <person name="Aquadro C.F."/>
            <person name="Ardell D.H."/>
            <person name="Arguello R."/>
            <person name="Artieri C.G."/>
            <person name="Barbash D.A."/>
            <person name="Barker D."/>
            <person name="Barsanti P."/>
            <person name="Batterham P."/>
            <person name="Batzoglou S."/>
            <person name="Begun D."/>
            <person name="Bhutkar A."/>
            <person name="Blanco E."/>
            <person name="Bosak S.A."/>
            <person name="Bradley R.K."/>
            <person name="Brand A.D."/>
            <person name="Brent M.R."/>
            <person name="Brooks A.N."/>
            <person name="Brown R.H."/>
            <person name="Butlin R.K."/>
            <person name="Caggese C."/>
            <person name="Calvi B.R."/>
            <person name="Bernardo de Carvalho A."/>
            <person name="Caspi A."/>
            <person name="Castrezana S."/>
            <person name="Celniker S.E."/>
            <person name="Chang J.L."/>
            <person name="Chapple C."/>
            <person name="Chatterji S."/>
            <person name="Chinwalla A."/>
            <person name="Civetta A."/>
            <person name="Clifton S.W."/>
            <person name="Comeron J.M."/>
            <person name="Costello J.C."/>
            <person name="Coyne J.A."/>
            <person name="Daub J."/>
            <person name="David R.G."/>
            <person name="Delcher A.L."/>
            <person name="Delehaunty K."/>
            <person name="Do C.B."/>
            <person name="Ebling H."/>
            <person name="Edwards K."/>
            <person name="Eickbush T."/>
            <person name="Evans J.D."/>
            <person name="Filipski A."/>
            <person name="Findeiss S."/>
            <person name="Freyhult E."/>
            <person name="Fulton L."/>
            <person name="Fulton R."/>
            <person name="Garcia A.C."/>
            <person name="Gardiner A."/>
            <person name="Garfield D.A."/>
            <person name="Garvin B.E."/>
            <person name="Gibson G."/>
            <person name="Gilbert D."/>
            <person name="Gnerre S."/>
            <person name="Godfrey J."/>
            <person name="Good R."/>
            <person name="Gotea V."/>
            <person name="Gravely B."/>
            <person name="Greenberg A.J."/>
            <person name="Griffiths-Jones S."/>
            <person name="Gross S."/>
            <person name="Guigo R."/>
            <person name="Gustafson E.A."/>
            <person name="Haerty W."/>
            <person name="Hahn M.W."/>
            <person name="Halligan D.L."/>
            <person name="Halpern A.L."/>
            <person name="Halter G.M."/>
            <person name="Han M.V."/>
            <person name="Heger A."/>
            <person name="Hillier L."/>
            <person name="Hinrichs A.S."/>
            <person name="Holmes I."/>
            <person name="Hoskins R.A."/>
            <person name="Hubisz M.J."/>
            <person name="Hultmark D."/>
            <person name="Huntley M.A."/>
            <person name="Jaffe D.B."/>
            <person name="Jagadeeshan S."/>
            <person name="Jeck W.R."/>
            <person name="Johnson J."/>
            <person name="Jones C.D."/>
            <person name="Jordan W.C."/>
            <person name="Karpen G.H."/>
            <person name="Kataoka E."/>
            <person name="Keightley P.D."/>
            <person name="Kheradpour P."/>
            <person name="Kirkness E.F."/>
            <person name="Koerich L.B."/>
            <person name="Kristiansen K."/>
            <person name="Kudrna D."/>
            <person name="Kulathinal R.J."/>
            <person name="Kumar S."/>
            <person name="Kwok R."/>
            <person name="Lander E."/>
            <person name="Langley C.H."/>
            <person name="Lapoint R."/>
            <person name="Lazzaro B.P."/>
            <person name="Lee S.J."/>
            <person name="Levesque L."/>
            <person name="Li R."/>
            <person name="Lin C.F."/>
            <person name="Lin M.F."/>
            <person name="Lindblad-Toh K."/>
            <person name="Llopart A."/>
            <person name="Long M."/>
            <person name="Low L."/>
            <person name="Lozovsky E."/>
            <person name="Lu J."/>
            <person name="Luo M."/>
            <person name="Machado C.A."/>
            <person name="Makalowski W."/>
            <person name="Marzo M."/>
            <person name="Matsuda M."/>
            <person name="Matzkin L."/>
            <person name="McAllister B."/>
            <person name="McBride C.S."/>
            <person name="McKernan B."/>
            <person name="McKernan K."/>
            <person name="Mendez-Lago M."/>
            <person name="Minx P."/>
            <person name="Mollenhauer M.U."/>
            <person name="Montooth K."/>
            <person name="Mount S.M."/>
            <person name="Mu X."/>
            <person name="Myers E."/>
            <person name="Negre B."/>
            <person name="Newfeld S."/>
            <person name="Nielsen R."/>
            <person name="Noor M.A."/>
            <person name="O'Grady P."/>
            <person name="Pachter L."/>
            <person name="Papaceit M."/>
            <person name="Parisi M.J."/>
            <person name="Parisi M."/>
            <person name="Parts L."/>
            <person name="Pedersen J.S."/>
            <person name="Pesole G."/>
            <person name="Phillippy A.M."/>
            <person name="Ponting C.P."/>
            <person name="Pop M."/>
            <person name="Porcelli D."/>
            <person name="Powell J.R."/>
            <person name="Prohaska S."/>
            <person name="Pruitt K."/>
            <person name="Puig M."/>
            <person name="Quesneville H."/>
            <person name="Ram K.R."/>
            <person name="Rand D."/>
            <person name="Rasmussen M.D."/>
            <person name="Reed L.K."/>
            <person name="Reenan R."/>
            <person name="Reily A."/>
            <person name="Remington K.A."/>
            <person name="Rieger T.T."/>
            <person name="Ritchie M.G."/>
            <person name="Robin C."/>
            <person name="Rogers Y.H."/>
            <person name="Rohde C."/>
            <person name="Rozas J."/>
            <person name="Rubenfield M.J."/>
            <person name="Ruiz A."/>
            <person name="Russo S."/>
            <person name="Salzberg S.L."/>
            <person name="Sanchez-Gracia A."/>
            <person name="Saranga D.J."/>
            <person name="Sato H."/>
            <person name="Schaeffer S.W."/>
            <person name="Schatz M.C."/>
            <person name="Schlenke T."/>
            <person name="Schwartz R."/>
            <person name="Segarra C."/>
            <person name="Singh R.S."/>
            <person name="Sirot L."/>
            <person name="Sirota M."/>
            <person name="Sisneros N.B."/>
            <person name="Smith C.D."/>
            <person name="Smith T.F."/>
            <person name="Spieth J."/>
            <person name="Stage D.E."/>
            <person name="Stark A."/>
            <person name="Stephan W."/>
            <person name="Strausberg R.L."/>
            <person name="Strempel S."/>
            <person name="Sturgill D."/>
            <person name="Sutton G."/>
            <person name="Sutton G.G."/>
            <person name="Tao W."/>
            <person name="Teichmann S."/>
            <person name="Tobari Y.N."/>
            <person name="Tomimura Y."/>
            <person name="Tsolas J.M."/>
            <person name="Valente V.L."/>
            <person name="Venter E."/>
            <person name="Venter J.C."/>
            <person name="Vicario S."/>
            <person name="Vieira F.G."/>
            <person name="Vilella A.J."/>
            <person name="Villasante A."/>
            <person name="Walenz B."/>
            <person name="Wang J."/>
            <person name="Wasserman M."/>
            <person name="Watts T."/>
            <person name="Wilson D."/>
            <person name="Wilson R.K."/>
            <person name="Wing R.A."/>
            <person name="Wolfner M.F."/>
            <person name="Wong A."/>
            <person name="Wong G.K."/>
            <person name="Wu C.I."/>
            <person name="Wu G."/>
            <person name="Yamamoto D."/>
            <person name="Yang H.P."/>
            <person name="Yang S.P."/>
            <person name="Yorke J.A."/>
            <person name="Yoshida K."/>
            <person name="Zdobnov E."/>
            <person name="Zhang P."/>
            <person name="Zhang Y."/>
            <person name="Zimin A.V."/>
            <person name="Baldwin J."/>
            <person name="Abdouelleil A."/>
            <person name="Abdulkadir J."/>
            <person name="Abebe A."/>
            <person name="Abera B."/>
            <person name="Abreu J."/>
            <person name="Acer S.C."/>
            <person name="Aftuck L."/>
            <person name="Alexander A."/>
            <person name="An P."/>
            <person name="Anderson E."/>
            <person name="Anderson S."/>
            <person name="Arachi H."/>
            <person name="Azer M."/>
            <person name="Bachantsang P."/>
            <person name="Barry A."/>
            <person name="Bayul T."/>
            <person name="Berlin A."/>
            <person name="Bessette D."/>
            <person name="Bloom T."/>
            <person name="Blye J."/>
            <person name="Boguslavskiy L."/>
            <person name="Bonnet C."/>
            <person name="Boukhgalter B."/>
            <person name="Bourzgui I."/>
            <person name="Brown A."/>
            <person name="Cahill P."/>
            <person name="Channer S."/>
            <person name="Cheshatsang Y."/>
            <person name="Chuda L."/>
            <person name="Citroen M."/>
            <person name="Collymore A."/>
            <person name="Cooke P."/>
            <person name="Costello M."/>
            <person name="D'Aco K."/>
            <person name="Daza R."/>
            <person name="De Haan G."/>
            <person name="DeGray S."/>
            <person name="DeMaso C."/>
            <person name="Dhargay N."/>
            <person name="Dooley K."/>
            <person name="Dooley E."/>
            <person name="Doricent M."/>
            <person name="Dorje P."/>
            <person name="Dorjee K."/>
            <person name="Dupes A."/>
            <person name="Elong R."/>
            <person name="Falk J."/>
            <person name="Farina A."/>
            <person name="Faro S."/>
            <person name="Ferguson D."/>
            <person name="Fisher S."/>
            <person name="Foley C.D."/>
            <person name="Franke A."/>
            <person name="Friedrich D."/>
            <person name="Gadbois L."/>
            <person name="Gearin G."/>
            <person name="Gearin C.R."/>
            <person name="Giannoukos G."/>
            <person name="Goode T."/>
            <person name="Graham J."/>
            <person name="Grandbois E."/>
            <person name="Grewal S."/>
            <person name="Gyaltsen K."/>
            <person name="Hafez N."/>
            <person name="Hagos B."/>
            <person name="Hall J."/>
            <person name="Henson C."/>
            <person name="Hollinger A."/>
            <person name="Honan T."/>
            <person name="Huard M.D."/>
            <person name="Hughes L."/>
            <person name="Hurhula B."/>
            <person name="Husby M.E."/>
            <person name="Kamat A."/>
            <person name="Kanga B."/>
            <person name="Kashin S."/>
            <person name="Khazanovich D."/>
            <person name="Kisner P."/>
            <person name="Lance K."/>
            <person name="Lara M."/>
            <person name="Lee W."/>
            <person name="Lennon N."/>
            <person name="Letendre F."/>
            <person name="LeVine R."/>
            <person name="Lipovsky A."/>
            <person name="Liu X."/>
            <person name="Liu J."/>
            <person name="Liu S."/>
            <person name="Lokyitsang T."/>
            <person name="Lokyitsang Y."/>
            <person name="Lubonja R."/>
            <person name="Lui A."/>
            <person name="MacDonald P."/>
            <person name="Magnisalis V."/>
            <person name="Maru K."/>
            <person name="Matthews C."/>
            <person name="McCusker W."/>
            <person name="McDonough S."/>
            <person name="Mehta T."/>
            <person name="Meldrim J."/>
            <person name="Meneus L."/>
            <person name="Mihai O."/>
            <person name="Mihalev A."/>
            <person name="Mihova T."/>
            <person name="Mittelman R."/>
            <person name="Mlenga V."/>
            <person name="Montmayeur A."/>
            <person name="Mulrain L."/>
            <person name="Navidi A."/>
            <person name="Naylor J."/>
            <person name="Negash T."/>
            <person name="Nguyen T."/>
            <person name="Nguyen N."/>
            <person name="Nicol R."/>
            <person name="Norbu C."/>
            <person name="Norbu N."/>
            <person name="Novod N."/>
            <person name="O'Neill B."/>
            <person name="Osman S."/>
            <person name="Markiewicz E."/>
            <person name="Oyono O.L."/>
            <person name="Patti C."/>
            <person name="Phunkhang P."/>
            <person name="Pierre F."/>
            <person name="Priest M."/>
            <person name="Raghuraman S."/>
            <person name="Rege F."/>
            <person name="Reyes R."/>
            <person name="Rise C."/>
            <person name="Rogov P."/>
            <person name="Ross K."/>
            <person name="Ryan E."/>
            <person name="Settipalli S."/>
            <person name="Shea T."/>
            <person name="Sherpa N."/>
            <person name="Shi L."/>
            <person name="Shih D."/>
            <person name="Sparrow T."/>
            <person name="Spaulding J."/>
            <person name="Stalker J."/>
            <person name="Stange-Thomann N."/>
            <person name="Stavropoulos S."/>
            <person name="Stone C."/>
            <person name="Strader C."/>
            <person name="Tesfaye S."/>
            <person name="Thomson T."/>
            <person name="Thoulutsang Y."/>
            <person name="Thoulutsang D."/>
            <person name="Topham K."/>
            <person name="Topping I."/>
            <person name="Tsamla T."/>
            <person name="Vassiliev H."/>
            <person name="Vo A."/>
            <person name="Wangchuk T."/>
            <person name="Wangdi T."/>
            <person name="Weiand M."/>
            <person name="Wilkinson J."/>
            <person name="Wilson A."/>
            <person name="Yadav S."/>
            <person name="Young G."/>
            <person name="Yu Q."/>
            <person name="Zembek L."/>
            <person name="Zhong D."/>
            <person name="Zimmer A."/>
            <person name="Zwirko Z."/>
            <person name="Jaffe D.B."/>
            <person name="Alvarez P."/>
            <person name="Brockman W."/>
            <person name="Butler J."/>
            <person name="Chin C."/>
            <person name="Gnerre S."/>
            <person name="Grabherr M."/>
            <person name="Kleber M."/>
            <person name="Mauceli E."/>
            <person name="MacCallum I."/>
        </authorList>
    </citation>
    <scope>NUCLEOTIDE SEQUENCE [LARGE SCALE GENOMIC DNA]</scope>
    <source>
        <strain evidence="14">white501</strain>
    </source>
</reference>
<dbReference type="InterPro" id="IPR029409">
    <property type="entry name" value="TMEM237"/>
</dbReference>
<keyword evidence="5" id="KW-0970">Cilium biogenesis/degradation</keyword>
<dbReference type="AlphaFoldDB" id="B4QRF8"/>
<organism evidence="13 14">
    <name type="scientific">Drosophila simulans</name>
    <name type="common">Fruit fly</name>
    <dbReference type="NCBI Taxonomy" id="7240"/>
    <lineage>
        <taxon>Eukaryota</taxon>
        <taxon>Metazoa</taxon>
        <taxon>Ecdysozoa</taxon>
        <taxon>Arthropoda</taxon>
        <taxon>Hexapoda</taxon>
        <taxon>Insecta</taxon>
        <taxon>Pterygota</taxon>
        <taxon>Neoptera</taxon>
        <taxon>Endopterygota</taxon>
        <taxon>Diptera</taxon>
        <taxon>Brachycera</taxon>
        <taxon>Muscomorpha</taxon>
        <taxon>Ephydroidea</taxon>
        <taxon>Drosophilidae</taxon>
        <taxon>Drosophila</taxon>
        <taxon>Sophophora</taxon>
    </lineage>
</organism>
<feature type="region of interest" description="Disordered" evidence="11">
    <location>
        <begin position="15"/>
        <end position="48"/>
    </location>
</feature>
<evidence type="ECO:0000313" key="14">
    <source>
        <dbReference type="Proteomes" id="UP000000304"/>
    </source>
</evidence>
<dbReference type="GO" id="GO:0035869">
    <property type="term" value="C:ciliary transition zone"/>
    <property type="evidence" value="ECO:0007669"/>
    <property type="project" value="TreeGrafter"/>
</dbReference>
<feature type="compositionally biased region" description="Low complexity" evidence="11">
    <location>
        <begin position="16"/>
        <end position="31"/>
    </location>
</feature>
<accession>B4QRF8</accession>
<evidence type="ECO:0000256" key="10">
    <source>
        <dbReference type="ARBA" id="ARBA00025631"/>
    </source>
</evidence>
<evidence type="ECO:0000256" key="2">
    <source>
        <dbReference type="ARBA" id="ARBA00004141"/>
    </source>
</evidence>
<dbReference type="GO" id="GO:0060271">
    <property type="term" value="P:cilium assembly"/>
    <property type="evidence" value="ECO:0007669"/>
    <property type="project" value="TreeGrafter"/>
</dbReference>
<name>B4QRF8_DROSI</name>
<keyword evidence="7" id="KW-0969">Cilium</keyword>
<evidence type="ECO:0000256" key="1">
    <source>
        <dbReference type="ARBA" id="ARBA00004138"/>
    </source>
</evidence>
<evidence type="ECO:0000256" key="12">
    <source>
        <dbReference type="SAM" id="Phobius"/>
    </source>
</evidence>
<evidence type="ECO:0000256" key="11">
    <source>
        <dbReference type="SAM" id="MobiDB-lite"/>
    </source>
</evidence>
<sequence length="197" mass="21551">MDWAKVINGMSLAGETVSSTAQPPAASTPSPMDLDSGDRGTESGESSPPSAAASGLALISDYAGFAEIYLNTFYCLAIICLVSVFDRMDICRWSFSNASELISFRWLIITMIYVATIILTICSDSIDEKLYLFNNNANITLTQQEMLSNSVQSVWSSLSVTRSIAAISGWIMIGLTPQEDMLYEHLVDLTKYQLTNN</sequence>
<evidence type="ECO:0000256" key="5">
    <source>
        <dbReference type="ARBA" id="ARBA00022794"/>
    </source>
</evidence>
<evidence type="ECO:0000256" key="6">
    <source>
        <dbReference type="ARBA" id="ARBA00022989"/>
    </source>
</evidence>
<comment type="subcellular location">
    <subcellularLocation>
        <location evidence="1">Cell projection</location>
        <location evidence="1">Cilium</location>
    </subcellularLocation>
    <subcellularLocation>
        <location evidence="2">Membrane</location>
        <topology evidence="2">Multi-pass membrane protein</topology>
    </subcellularLocation>
</comment>
<evidence type="ECO:0000256" key="9">
    <source>
        <dbReference type="ARBA" id="ARBA00023273"/>
    </source>
</evidence>
<dbReference type="Bgee" id="FBgn0183961">
    <property type="expression patterns" value="Expressed in adult organism"/>
</dbReference>
<keyword evidence="14" id="KW-1185">Reference proteome</keyword>
<gene>
    <name evidence="13" type="primary">Dsim\GD12226</name>
    <name evidence="13" type="ORF">Dsim_GD12226</name>
</gene>
<keyword evidence="6 12" id="KW-1133">Transmembrane helix</keyword>
<comment type="similarity">
    <text evidence="3">Belongs to the TMEM237 family.</text>
</comment>
<dbReference type="PhylomeDB" id="B4QRF8"/>
<keyword evidence="9" id="KW-0966">Cell projection</keyword>
<evidence type="ECO:0000256" key="3">
    <source>
        <dbReference type="ARBA" id="ARBA00008783"/>
    </source>
</evidence>
<evidence type="ECO:0000256" key="7">
    <source>
        <dbReference type="ARBA" id="ARBA00023069"/>
    </source>
</evidence>
<evidence type="ECO:0000313" key="13">
    <source>
        <dbReference type="EMBL" id="EDX11171.1"/>
    </source>
</evidence>
<keyword evidence="4 12" id="KW-0812">Transmembrane</keyword>
<dbReference type="EMBL" id="CM000363">
    <property type="protein sequence ID" value="EDX11171.1"/>
    <property type="molecule type" value="Genomic_DNA"/>
</dbReference>
<comment type="function">
    <text evidence="10">Component of the transition zone in primary cilia. Required for ciliogenesis.</text>
</comment>
<dbReference type="Proteomes" id="UP000000304">
    <property type="component" value="Chromosome 3L"/>
</dbReference>
<dbReference type="STRING" id="7240.B4QRF8"/>
<evidence type="ECO:0000256" key="4">
    <source>
        <dbReference type="ARBA" id="ARBA00022692"/>
    </source>
</evidence>
<dbReference type="GO" id="GO:0016020">
    <property type="term" value="C:membrane"/>
    <property type="evidence" value="ECO:0007669"/>
    <property type="project" value="UniProtKB-SubCell"/>
</dbReference>
<evidence type="ECO:0000256" key="8">
    <source>
        <dbReference type="ARBA" id="ARBA00023136"/>
    </source>
</evidence>
<dbReference type="HOGENOM" id="CLU_1385507_0_0_1"/>
<feature type="transmembrane region" description="Helical" evidence="12">
    <location>
        <begin position="106"/>
        <end position="126"/>
    </location>
</feature>